<feature type="compositionally biased region" description="Basic residues" evidence="1">
    <location>
        <begin position="261"/>
        <end position="272"/>
    </location>
</feature>
<dbReference type="InterPro" id="IPR037737">
    <property type="entry name" value="Srf1"/>
</dbReference>
<evidence type="ECO:0000256" key="2">
    <source>
        <dbReference type="SAM" id="Phobius"/>
    </source>
</evidence>
<name>A0A5C5FSK1_9BASI</name>
<dbReference type="Proteomes" id="UP000311382">
    <property type="component" value="Unassembled WGS sequence"/>
</dbReference>
<accession>A0A5C5FSK1</accession>
<evidence type="ECO:0000313" key="3">
    <source>
        <dbReference type="EMBL" id="TNY19750.1"/>
    </source>
</evidence>
<dbReference type="GO" id="GO:0000324">
    <property type="term" value="C:fungal-type vacuole"/>
    <property type="evidence" value="ECO:0007669"/>
    <property type="project" value="TreeGrafter"/>
</dbReference>
<feature type="transmembrane region" description="Helical" evidence="2">
    <location>
        <begin position="392"/>
        <end position="416"/>
    </location>
</feature>
<feature type="transmembrane region" description="Helical" evidence="2">
    <location>
        <begin position="363"/>
        <end position="380"/>
    </location>
</feature>
<reference evidence="3 4" key="1">
    <citation type="submission" date="2019-03" db="EMBL/GenBank/DDBJ databases">
        <title>Rhodosporidium diobovatum UCD-FST 08-225 genome sequencing, assembly, and annotation.</title>
        <authorList>
            <person name="Fakankun I.U."/>
            <person name="Fristensky B."/>
            <person name="Levin D.B."/>
        </authorList>
    </citation>
    <scope>NUCLEOTIDE SEQUENCE [LARGE SCALE GENOMIC DNA]</scope>
    <source>
        <strain evidence="3 4">UCD-FST 08-225</strain>
    </source>
</reference>
<keyword evidence="4" id="KW-1185">Reference proteome</keyword>
<gene>
    <name evidence="3" type="ORF">DMC30DRAFT_289408</name>
</gene>
<feature type="region of interest" description="Disordered" evidence="1">
    <location>
        <begin position="1"/>
        <end position="195"/>
    </location>
</feature>
<feature type="region of interest" description="Disordered" evidence="1">
    <location>
        <begin position="219"/>
        <end position="282"/>
    </location>
</feature>
<evidence type="ECO:0000256" key="1">
    <source>
        <dbReference type="SAM" id="MobiDB-lite"/>
    </source>
</evidence>
<dbReference type="PANTHER" id="PTHR36819">
    <property type="entry name" value="REGULATOR OF PHOSPHOLIPASE D SRF1"/>
    <property type="match status" value="1"/>
</dbReference>
<keyword evidence="2" id="KW-0472">Membrane</keyword>
<protein>
    <submittedName>
        <fullName evidence="3">Uncharacterized protein</fullName>
    </submittedName>
</protein>
<feature type="compositionally biased region" description="Polar residues" evidence="1">
    <location>
        <begin position="89"/>
        <end position="108"/>
    </location>
</feature>
<organism evidence="3 4">
    <name type="scientific">Rhodotorula diobovata</name>
    <dbReference type="NCBI Taxonomy" id="5288"/>
    <lineage>
        <taxon>Eukaryota</taxon>
        <taxon>Fungi</taxon>
        <taxon>Dikarya</taxon>
        <taxon>Basidiomycota</taxon>
        <taxon>Pucciniomycotina</taxon>
        <taxon>Microbotryomycetes</taxon>
        <taxon>Sporidiobolales</taxon>
        <taxon>Sporidiobolaceae</taxon>
        <taxon>Rhodotorula</taxon>
    </lineage>
</organism>
<dbReference type="PANTHER" id="PTHR36819:SF1">
    <property type="entry name" value="REGULATOR OF PHOSPHOLIPASE D SRF1"/>
    <property type="match status" value="1"/>
</dbReference>
<sequence>MFADGAQLPSVLASRSPLGPRSARVRAAAAAGRMSSSDSSSRYVFPTGQRIVVTTPSWARNLPPDELSDDEDGPAHHDPIPSRPAGTSRRLSSVNRSDGNRSAPSSARPTDPASPSVPHVREPSDSTSPPSTARRSDAGSPSAPLIPRPSSASSSSRTSSPAHEVIDMGIAPPPQAHSAAALQRQGGGAGAGNAADKGWWTFTLPGKYLDRVHGYVRHAEQQPNEKGKARESERDGQVGGGGRAGAGGDDDGASVMSARSIRSRLSRLSRRSSRIEPNRDVEKQDYHRKMRQNMSLRLAPPNVFSVNQTTTPGWSTPWTPFRREGDDARAYQDPFDLSQNAAAQQSKRSRFETFILQNPFSPLFIRTINLVLICCTLGLAAHIRVQETRANVLGVIGTSTLFAIVVAPFAILHIFVTLYIEYFGLPIGLWQVRTKMAYTLTELIFICLYSAILSLAFDDLFTSSLQCTSYTPYARYNDAPAITQTADVDGSLADSICAQQAAQVAFIFSSVIFYIAVLVISLFRIFATVSRRTTTTR</sequence>
<comment type="caution">
    <text evidence="3">The sequence shown here is derived from an EMBL/GenBank/DDBJ whole genome shotgun (WGS) entry which is preliminary data.</text>
</comment>
<dbReference type="AlphaFoldDB" id="A0A5C5FSK1"/>
<evidence type="ECO:0000313" key="4">
    <source>
        <dbReference type="Proteomes" id="UP000311382"/>
    </source>
</evidence>
<feature type="compositionally biased region" description="Gly residues" evidence="1">
    <location>
        <begin position="237"/>
        <end position="247"/>
    </location>
</feature>
<keyword evidence="2" id="KW-1133">Transmembrane helix</keyword>
<feature type="transmembrane region" description="Helical" evidence="2">
    <location>
        <begin position="504"/>
        <end position="527"/>
    </location>
</feature>
<dbReference type="OrthoDB" id="1436450at2759"/>
<feature type="compositionally biased region" description="Basic and acidic residues" evidence="1">
    <location>
        <begin position="273"/>
        <end position="282"/>
    </location>
</feature>
<proteinExistence type="predicted"/>
<feature type="compositionally biased region" description="Low complexity" evidence="1">
    <location>
        <begin position="21"/>
        <end position="42"/>
    </location>
</feature>
<keyword evidence="2" id="KW-0812">Transmembrane</keyword>
<dbReference type="EMBL" id="SOZI01000086">
    <property type="protein sequence ID" value="TNY19750.1"/>
    <property type="molecule type" value="Genomic_DNA"/>
</dbReference>
<dbReference type="GO" id="GO:0071944">
    <property type="term" value="C:cell periphery"/>
    <property type="evidence" value="ECO:0007669"/>
    <property type="project" value="TreeGrafter"/>
</dbReference>
<feature type="compositionally biased region" description="Basic and acidic residues" evidence="1">
    <location>
        <begin position="219"/>
        <end position="236"/>
    </location>
</feature>
<feature type="compositionally biased region" description="Low complexity" evidence="1">
    <location>
        <begin position="140"/>
        <end position="162"/>
    </location>
</feature>